<dbReference type="AlphaFoldDB" id="A0A167BAA7"/>
<reference evidence="1 2" key="1">
    <citation type="submission" date="2013-07" db="EMBL/GenBank/DDBJ databases">
        <title>Comparative Genomic and Metabolomic Analysis of Twelve Strains of Pseudoalteromonas luteoviolacea.</title>
        <authorList>
            <person name="Vynne N.G."/>
            <person name="Mansson M."/>
            <person name="Gram L."/>
        </authorList>
    </citation>
    <scope>NUCLEOTIDE SEQUENCE [LARGE SCALE GENOMIC DNA]</scope>
    <source>
        <strain evidence="1 2">H33</strain>
    </source>
</reference>
<gene>
    <name evidence="1" type="ORF">N476_04050</name>
</gene>
<evidence type="ECO:0000313" key="2">
    <source>
        <dbReference type="Proteomes" id="UP000076503"/>
    </source>
</evidence>
<name>A0A167BAA7_9GAMM</name>
<accession>A0A167BAA7</accession>
<proteinExistence type="predicted"/>
<sequence>MSSSNDKALIKLLIFRFLLIGTKAVYKIKKLQKSRLFIR</sequence>
<protein>
    <submittedName>
        <fullName evidence="1">Uncharacterized protein</fullName>
    </submittedName>
</protein>
<evidence type="ECO:0000313" key="1">
    <source>
        <dbReference type="EMBL" id="KZN46310.1"/>
    </source>
</evidence>
<organism evidence="1 2">
    <name type="scientific">Pseudoalteromonas luteoviolacea H33</name>
    <dbReference type="NCBI Taxonomy" id="1365251"/>
    <lineage>
        <taxon>Bacteria</taxon>
        <taxon>Pseudomonadati</taxon>
        <taxon>Pseudomonadota</taxon>
        <taxon>Gammaproteobacteria</taxon>
        <taxon>Alteromonadales</taxon>
        <taxon>Pseudoalteromonadaceae</taxon>
        <taxon>Pseudoalteromonas</taxon>
    </lineage>
</organism>
<dbReference type="PATRIC" id="fig|1365251.3.peg.4589"/>
<comment type="caution">
    <text evidence="1">The sequence shown here is derived from an EMBL/GenBank/DDBJ whole genome shotgun (WGS) entry which is preliminary data.</text>
</comment>
<dbReference type="EMBL" id="AUXZ01000119">
    <property type="protein sequence ID" value="KZN46310.1"/>
    <property type="molecule type" value="Genomic_DNA"/>
</dbReference>
<dbReference type="Proteomes" id="UP000076503">
    <property type="component" value="Unassembled WGS sequence"/>
</dbReference>